<protein>
    <submittedName>
        <fullName evidence="3">Thiolase family protein</fullName>
    </submittedName>
</protein>
<dbReference type="EMBL" id="AP012029">
    <property type="protein sequence ID" value="BAJ63757.1"/>
    <property type="molecule type" value="Genomic_DNA"/>
</dbReference>
<name>E8N5P3_ANATU</name>
<reference evidence="3 4" key="1">
    <citation type="submission" date="2010-12" db="EMBL/GenBank/DDBJ databases">
        <title>Whole genome sequence of Anaerolinea thermophila UNI-1.</title>
        <authorList>
            <person name="Narita-Yamada S."/>
            <person name="Kishi E."/>
            <person name="Watanabe Y."/>
            <person name="Takasaki K."/>
            <person name="Ankai A."/>
            <person name="Oguchi A."/>
            <person name="Fukui S."/>
            <person name="Takahashi M."/>
            <person name="Yashiro I."/>
            <person name="Hosoyama A."/>
            <person name="Sekiguchi Y."/>
            <person name="Hanada S."/>
            <person name="Fujita N."/>
        </authorList>
    </citation>
    <scope>NUCLEOTIDE SEQUENCE [LARGE SCALE GENOMIC DNA]</scope>
    <source>
        <strain evidence="4">DSM 14523 / JCM 11388 / NBRC 100420 / UNI-1</strain>
    </source>
</reference>
<dbReference type="InterPro" id="IPR055140">
    <property type="entry name" value="Thiolase_C_2"/>
</dbReference>
<dbReference type="RefSeq" id="WP_013560135.1">
    <property type="nucleotide sequence ID" value="NC_014960.1"/>
</dbReference>
<dbReference type="STRING" id="926569.ANT_17310"/>
<proteinExistence type="predicted"/>
<evidence type="ECO:0000313" key="3">
    <source>
        <dbReference type="EMBL" id="BAJ63757.1"/>
    </source>
</evidence>
<dbReference type="PIRSF" id="PIRSF000429">
    <property type="entry name" value="Ac-CoA_Ac_transf"/>
    <property type="match status" value="1"/>
</dbReference>
<dbReference type="Pfam" id="PF00108">
    <property type="entry name" value="Thiolase_N"/>
    <property type="match status" value="1"/>
</dbReference>
<dbReference type="OrthoDB" id="9785768at2"/>
<sequence>MREVAVLGIGQTKIDEHWDKSLRELAGEAILAAMLDAGITRADALYIGNMMSGSANHQQHLGTYMADWVGIKGAEALHVEDACSSGAAAFRSAVMAVASGAVDVAIAAGVEKMTDSPGNEITAELATAADQDWEASQGLSFVALNALIMRRYMYEYKWERDHFAGFSINAHANGVHNPFARFQEAISEAQYRKAPMIAEPINLLDASPMGDGAAAAVLVPAEMLRRGNGRKIIRVVGSGAATDTIAIHHRRDPLWLSAAEKSVKQAYSQAKIGPEDIDLFEAHDAFTIMAALSLEACGFAERGQGPRLAMEGEIRPNGKIPIATRGGLKARGHPVGATGMYQIVEVVQQLRGEAGATQVDGARYGMAQNIGGSGSNIITHILMRE</sequence>
<evidence type="ECO:0000259" key="1">
    <source>
        <dbReference type="Pfam" id="PF00108"/>
    </source>
</evidence>
<dbReference type="GO" id="GO:0016747">
    <property type="term" value="F:acyltransferase activity, transferring groups other than amino-acyl groups"/>
    <property type="evidence" value="ECO:0007669"/>
    <property type="project" value="InterPro"/>
</dbReference>
<dbReference type="Gene3D" id="3.40.47.10">
    <property type="match status" value="1"/>
</dbReference>
<feature type="domain" description="Thiolase N-terminal" evidence="1">
    <location>
        <begin position="11"/>
        <end position="221"/>
    </location>
</feature>
<keyword evidence="4" id="KW-1185">Reference proteome</keyword>
<dbReference type="Proteomes" id="UP000008922">
    <property type="component" value="Chromosome"/>
</dbReference>
<evidence type="ECO:0000259" key="2">
    <source>
        <dbReference type="Pfam" id="PF22691"/>
    </source>
</evidence>
<dbReference type="InterPro" id="IPR020616">
    <property type="entry name" value="Thiolase_N"/>
</dbReference>
<dbReference type="CDD" id="cd00829">
    <property type="entry name" value="SCP-x_thiolase"/>
    <property type="match status" value="1"/>
</dbReference>
<dbReference type="KEGG" id="atm:ANT_17310"/>
<dbReference type="InParanoid" id="E8N5P3"/>
<dbReference type="SUPFAM" id="SSF53901">
    <property type="entry name" value="Thiolase-like"/>
    <property type="match status" value="1"/>
</dbReference>
<dbReference type="eggNOG" id="COG0183">
    <property type="taxonomic scope" value="Bacteria"/>
</dbReference>
<gene>
    <name evidence="3" type="ordered locus">ANT_17310</name>
</gene>
<dbReference type="PANTHER" id="PTHR42870:SF6">
    <property type="entry name" value="ACETYL-COA C-ACYLTRANSFERASE"/>
    <property type="match status" value="1"/>
</dbReference>
<organism evidence="3 4">
    <name type="scientific">Anaerolinea thermophila (strain DSM 14523 / JCM 11388 / NBRC 100420 / UNI-1)</name>
    <dbReference type="NCBI Taxonomy" id="926569"/>
    <lineage>
        <taxon>Bacteria</taxon>
        <taxon>Bacillati</taxon>
        <taxon>Chloroflexota</taxon>
        <taxon>Anaerolineae</taxon>
        <taxon>Anaerolineales</taxon>
        <taxon>Anaerolineaceae</taxon>
        <taxon>Anaerolinea</taxon>
    </lineage>
</organism>
<accession>E8N5P3</accession>
<dbReference type="PANTHER" id="PTHR42870">
    <property type="entry name" value="ACETYL-COA C-ACETYLTRANSFERASE"/>
    <property type="match status" value="1"/>
</dbReference>
<dbReference type="InterPro" id="IPR016039">
    <property type="entry name" value="Thiolase-like"/>
</dbReference>
<dbReference type="AlphaFoldDB" id="E8N5P3"/>
<feature type="domain" description="Thiolase C-terminal" evidence="2">
    <location>
        <begin position="239"/>
        <end position="383"/>
    </location>
</feature>
<dbReference type="Pfam" id="PF22691">
    <property type="entry name" value="Thiolase_C_1"/>
    <property type="match status" value="1"/>
</dbReference>
<dbReference type="HOGENOM" id="CLU_035425_4_0_0"/>
<evidence type="ECO:0000313" key="4">
    <source>
        <dbReference type="Proteomes" id="UP000008922"/>
    </source>
</evidence>
<dbReference type="NCBIfam" id="NF004720">
    <property type="entry name" value="PRK06064.1"/>
    <property type="match status" value="1"/>
</dbReference>
<dbReference type="InterPro" id="IPR002155">
    <property type="entry name" value="Thiolase"/>
</dbReference>